<reference evidence="1" key="1">
    <citation type="submission" date="2015-11" db="EMBL/GenBank/DDBJ databases">
        <title>De novo transcriptome assembly of four potential Pierce s Disease insect vectors from Arizona vineyards.</title>
        <authorList>
            <person name="Tassone E.E."/>
        </authorList>
    </citation>
    <scope>NUCLEOTIDE SEQUENCE</scope>
</reference>
<name>A0A1B6GUK4_9HEMI</name>
<sequence>LCDSHLLLFYCILNRIGTMCKECDVGLTESLNLDNDLMIDFLVEHEVFKSEINCPECTSLLQLNKESLNYYCLKLEGVEDKRRQNCNKEISARVGTLFENCDLNINVYWQFVTLLLHLRPPRYELFREELGLSNRLINDLYSLSRNVLINDCLENSEKLGGSSKYVEVESSLDKLKFKKTSIHILVLSGIEIESKKSFFTDIENPEPANIIAVLKTWILPNTIVVTDCSKIYSCLDDKQFLEYTIESSVNFVKPEMISQYNKSMARTWREVSISSMPSCKSNPSGFLAEYQFKRKYTRLQRLHYFFKAAGHFNQHSLKKEPGSEGS</sequence>
<organism evidence="1">
    <name type="scientific">Cuerna arida</name>
    <dbReference type="NCBI Taxonomy" id="1464854"/>
    <lineage>
        <taxon>Eukaryota</taxon>
        <taxon>Metazoa</taxon>
        <taxon>Ecdysozoa</taxon>
        <taxon>Arthropoda</taxon>
        <taxon>Hexapoda</taxon>
        <taxon>Insecta</taxon>
        <taxon>Pterygota</taxon>
        <taxon>Neoptera</taxon>
        <taxon>Paraneoptera</taxon>
        <taxon>Hemiptera</taxon>
        <taxon>Auchenorrhyncha</taxon>
        <taxon>Membracoidea</taxon>
        <taxon>Cicadellidae</taxon>
        <taxon>Cicadellinae</taxon>
        <taxon>Proconiini</taxon>
        <taxon>Cuerna</taxon>
    </lineage>
</organism>
<accession>A0A1B6GUK4</accession>
<feature type="non-terminal residue" evidence="1">
    <location>
        <position position="1"/>
    </location>
</feature>
<evidence type="ECO:0000313" key="1">
    <source>
        <dbReference type="EMBL" id="JAS66109.1"/>
    </source>
</evidence>
<evidence type="ECO:0008006" key="2">
    <source>
        <dbReference type="Google" id="ProtNLM"/>
    </source>
</evidence>
<dbReference type="EMBL" id="GECZ01003660">
    <property type="protein sequence ID" value="JAS66109.1"/>
    <property type="molecule type" value="Transcribed_RNA"/>
</dbReference>
<protein>
    <recommendedName>
        <fullName evidence="2">ISXO2-like transposase domain-containing protein</fullName>
    </recommendedName>
</protein>
<proteinExistence type="predicted"/>
<dbReference type="AlphaFoldDB" id="A0A1B6GUK4"/>
<gene>
    <name evidence="1" type="ORF">g.10459</name>
</gene>